<dbReference type="EMBL" id="JAKKPZ010000001">
    <property type="protein sequence ID" value="KAI1728393.1"/>
    <property type="molecule type" value="Genomic_DNA"/>
</dbReference>
<accession>A0AAD4NFF2</accession>
<keyword evidence="1" id="KW-0732">Signal</keyword>
<dbReference type="PANTHER" id="PTHR34401">
    <property type="entry name" value="PROTEIN CBG12388-RELATED"/>
    <property type="match status" value="1"/>
</dbReference>
<keyword evidence="3" id="KW-1185">Reference proteome</keyword>
<sequence>MATSLTFFIALVCGIVGFSNAQMVTQCQCSDIEPCKAAYLNTIQPCMDQCQQHASAMGANYAQIKQCLMQHEPKLRATVACAEGMHSDACARGSPQMVPKRYPETLKIAALSEINKMLSKSGISGQAQSLLSVGKKIYGCVQSCMNKKAGNCEKKLKCGLSLPSDQVLVQHAKQCAIQSGFNTATAQQLCNCVAAAGVKQLAGICGKIQIS</sequence>
<dbReference type="PANTHER" id="PTHR34401:SF3">
    <property type="entry name" value="DB DOMAIN-CONTAINING PROTEIN"/>
    <property type="match status" value="1"/>
</dbReference>
<dbReference type="AlphaFoldDB" id="A0AAD4NFF2"/>
<gene>
    <name evidence="2" type="ORF">DdX_00571</name>
</gene>
<proteinExistence type="predicted"/>
<feature type="signal peptide" evidence="1">
    <location>
        <begin position="1"/>
        <end position="21"/>
    </location>
</feature>
<organism evidence="2 3">
    <name type="scientific">Ditylenchus destructor</name>
    <dbReference type="NCBI Taxonomy" id="166010"/>
    <lineage>
        <taxon>Eukaryota</taxon>
        <taxon>Metazoa</taxon>
        <taxon>Ecdysozoa</taxon>
        <taxon>Nematoda</taxon>
        <taxon>Chromadorea</taxon>
        <taxon>Rhabditida</taxon>
        <taxon>Tylenchina</taxon>
        <taxon>Tylenchomorpha</taxon>
        <taxon>Sphaerularioidea</taxon>
        <taxon>Anguinidae</taxon>
        <taxon>Anguininae</taxon>
        <taxon>Ditylenchus</taxon>
    </lineage>
</organism>
<protein>
    <submittedName>
        <fullName evidence="2">Uncharacterized protein</fullName>
    </submittedName>
</protein>
<evidence type="ECO:0000313" key="3">
    <source>
        <dbReference type="Proteomes" id="UP001201812"/>
    </source>
</evidence>
<feature type="chain" id="PRO_5042058749" evidence="1">
    <location>
        <begin position="22"/>
        <end position="211"/>
    </location>
</feature>
<name>A0AAD4NFF2_9BILA</name>
<comment type="caution">
    <text evidence="2">The sequence shown here is derived from an EMBL/GenBank/DDBJ whole genome shotgun (WGS) entry which is preliminary data.</text>
</comment>
<evidence type="ECO:0000313" key="2">
    <source>
        <dbReference type="EMBL" id="KAI1728393.1"/>
    </source>
</evidence>
<dbReference type="Proteomes" id="UP001201812">
    <property type="component" value="Unassembled WGS sequence"/>
</dbReference>
<evidence type="ECO:0000256" key="1">
    <source>
        <dbReference type="SAM" id="SignalP"/>
    </source>
</evidence>
<reference evidence="2" key="1">
    <citation type="submission" date="2022-01" db="EMBL/GenBank/DDBJ databases">
        <title>Genome Sequence Resource for Two Populations of Ditylenchus destructor, the Migratory Endoparasitic Phytonematode.</title>
        <authorList>
            <person name="Zhang H."/>
            <person name="Lin R."/>
            <person name="Xie B."/>
        </authorList>
    </citation>
    <scope>NUCLEOTIDE SEQUENCE</scope>
    <source>
        <strain evidence="2">BazhouSP</strain>
    </source>
</reference>